<evidence type="ECO:0000313" key="33">
    <source>
        <dbReference type="Proteomes" id="UP000264820"/>
    </source>
</evidence>
<evidence type="ECO:0000256" key="22">
    <source>
        <dbReference type="ARBA" id="ARBA00023180"/>
    </source>
</evidence>
<dbReference type="PANTHER" id="PTHR24278:SF31">
    <property type="entry name" value="COAGULATION FACTOR IX"/>
    <property type="match status" value="1"/>
</dbReference>
<dbReference type="InterPro" id="IPR009003">
    <property type="entry name" value="Peptidase_S1_PA"/>
</dbReference>
<evidence type="ECO:0000256" key="8">
    <source>
        <dbReference type="ARBA" id="ARBA00022536"/>
    </source>
</evidence>
<dbReference type="InterPro" id="IPR000742">
    <property type="entry name" value="EGF"/>
</dbReference>
<keyword evidence="14" id="KW-0677">Repeat</keyword>
<dbReference type="InterPro" id="IPR043504">
    <property type="entry name" value="Peptidase_S1_PA_chymotrypsin"/>
</dbReference>
<dbReference type="PROSITE" id="PS00011">
    <property type="entry name" value="GLA_1"/>
    <property type="match status" value="1"/>
</dbReference>
<evidence type="ECO:0000256" key="27">
    <source>
        <dbReference type="RuleBase" id="RU363034"/>
    </source>
</evidence>
<keyword evidence="18" id="KW-0460">Magnesium</keyword>
<feature type="signal peptide" evidence="28">
    <location>
        <begin position="1"/>
        <end position="18"/>
    </location>
</feature>
<evidence type="ECO:0000256" key="3">
    <source>
        <dbReference type="ARBA" id="ARBA00004613"/>
    </source>
</evidence>
<dbReference type="PROSITE" id="PS50998">
    <property type="entry name" value="GLA_2"/>
    <property type="match status" value="1"/>
</dbReference>
<dbReference type="GO" id="GO:0005509">
    <property type="term" value="F:calcium ion binding"/>
    <property type="evidence" value="ECO:0007669"/>
    <property type="project" value="InterPro"/>
</dbReference>
<name>A0A3Q2XAF9_HIPCM</name>
<feature type="chain" id="PRO_5018575144" description="Coagulation factor IX" evidence="28">
    <location>
        <begin position="19"/>
        <end position="451"/>
    </location>
</feature>
<evidence type="ECO:0000256" key="24">
    <source>
        <dbReference type="ARBA" id="ARBA00031357"/>
    </source>
</evidence>
<dbReference type="PROSITE" id="PS01186">
    <property type="entry name" value="EGF_2"/>
    <property type="match status" value="1"/>
</dbReference>
<evidence type="ECO:0000313" key="32">
    <source>
        <dbReference type="Ensembl" id="ENSHCOP00000000372.1"/>
    </source>
</evidence>
<dbReference type="GO" id="GO:0007596">
    <property type="term" value="P:blood coagulation"/>
    <property type="evidence" value="ECO:0007669"/>
    <property type="project" value="UniProtKB-KW"/>
</dbReference>
<evidence type="ECO:0000256" key="2">
    <source>
        <dbReference type="ARBA" id="ARBA00002741"/>
    </source>
</evidence>
<dbReference type="AlphaFoldDB" id="A0A3Q2XAF9"/>
<evidence type="ECO:0000256" key="6">
    <source>
        <dbReference type="ARBA" id="ARBA00022479"/>
    </source>
</evidence>
<dbReference type="PROSITE" id="PS00135">
    <property type="entry name" value="TRYPSIN_SER"/>
    <property type="match status" value="1"/>
</dbReference>
<dbReference type="PIRSF" id="PIRSF001143">
    <property type="entry name" value="Factor_X"/>
    <property type="match status" value="1"/>
</dbReference>
<evidence type="ECO:0000256" key="26">
    <source>
        <dbReference type="PROSITE-ProRule" id="PRU00076"/>
    </source>
</evidence>
<dbReference type="PANTHER" id="PTHR24278">
    <property type="entry name" value="COAGULATION FACTOR"/>
    <property type="match status" value="1"/>
</dbReference>
<dbReference type="PROSITE" id="PS00010">
    <property type="entry name" value="ASX_HYDROXYL"/>
    <property type="match status" value="1"/>
</dbReference>
<comment type="subcellular location">
    <subcellularLocation>
        <location evidence="3">Secreted</location>
    </subcellularLocation>
</comment>
<organism evidence="32 33">
    <name type="scientific">Hippocampus comes</name>
    <name type="common">Tiger tail seahorse</name>
    <dbReference type="NCBI Taxonomy" id="109280"/>
    <lineage>
        <taxon>Eukaryota</taxon>
        <taxon>Metazoa</taxon>
        <taxon>Chordata</taxon>
        <taxon>Craniata</taxon>
        <taxon>Vertebrata</taxon>
        <taxon>Euteleostomi</taxon>
        <taxon>Actinopterygii</taxon>
        <taxon>Neopterygii</taxon>
        <taxon>Teleostei</taxon>
        <taxon>Neoteleostei</taxon>
        <taxon>Acanthomorphata</taxon>
        <taxon>Syngnathiaria</taxon>
        <taxon>Syngnathiformes</taxon>
        <taxon>Syngnathoidei</taxon>
        <taxon>Syngnathidae</taxon>
        <taxon>Hippocampus</taxon>
    </lineage>
</organism>
<sequence>MIVLPELFLLALTRLAAGPVFLPGKAANGVLKRHKRYNTGLFEELLQGNLERECYEEVCTFEEARETFEDSDKTIAFWNIYHDGDQCESNKCMHQATCKDGPSSYTCECRSGFTGAHCENDLLKRCDLNNGDCGHFCEPMGIIGGKCYCAEGYKLMQDGISCEPEAEFPCGRTALMRTARSPTLNVSLDEFYPMWRIVGGAGVVPAEIPWQAALVDTKEKEVFCGGSVLSAWWVITAAHCLAEAPAAFVVRVGEHNIKRKDKTEQDIQVSQQHMHPLYNPRVNPYNHDIALLQLQKPINFSIDVRPICIGPKAFTEALVKRASPATVSGWGRTRYLGIPSNTLNKVEVPYTSRAECMRTSSVRITPAMFCAGYYNQAKDACQGDSGGPHANKLHNTWFLTGIVSWGEECAKDGKYGVYTRVSLYVNWIHNMTHGLEQHNEEMSDFEDGIEW</sequence>
<dbReference type="Gene3D" id="4.10.740.10">
    <property type="entry name" value="Coagulation Factor IX"/>
    <property type="match status" value="1"/>
</dbReference>
<keyword evidence="21 26" id="KW-1015">Disulfide bond</keyword>
<evidence type="ECO:0000256" key="18">
    <source>
        <dbReference type="ARBA" id="ARBA00022842"/>
    </source>
</evidence>
<dbReference type="PROSITE" id="PS01187">
    <property type="entry name" value="EGF_CA"/>
    <property type="match status" value="1"/>
</dbReference>
<dbReference type="GO" id="GO:0006508">
    <property type="term" value="P:proteolysis"/>
    <property type="evidence" value="ECO:0007669"/>
    <property type="project" value="UniProtKB-KW"/>
</dbReference>
<evidence type="ECO:0000256" key="5">
    <source>
        <dbReference type="ARBA" id="ARBA00019454"/>
    </source>
</evidence>
<dbReference type="PROSITE" id="PS50240">
    <property type="entry name" value="TRYPSIN_DOM"/>
    <property type="match status" value="1"/>
</dbReference>
<dbReference type="PROSITE" id="PS50026">
    <property type="entry name" value="EGF_3"/>
    <property type="match status" value="1"/>
</dbReference>
<accession>A0A3Q2XAF9</accession>
<dbReference type="EC" id="3.4.21.22" evidence="4"/>
<dbReference type="SMART" id="SM00179">
    <property type="entry name" value="EGF_CA"/>
    <property type="match status" value="1"/>
</dbReference>
<keyword evidence="9" id="KW-0597">Phosphoprotein</keyword>
<keyword evidence="33" id="KW-1185">Reference proteome</keyword>
<dbReference type="SMART" id="SM00181">
    <property type="entry name" value="EGF"/>
    <property type="match status" value="2"/>
</dbReference>
<dbReference type="SUPFAM" id="SSF57196">
    <property type="entry name" value="EGF/Laminin"/>
    <property type="match status" value="1"/>
</dbReference>
<dbReference type="SMART" id="SM00020">
    <property type="entry name" value="Tryp_SPc"/>
    <property type="match status" value="1"/>
</dbReference>
<feature type="active site" description="Charge relay system" evidence="25">
    <location>
        <position position="239"/>
    </location>
</feature>
<evidence type="ECO:0000256" key="20">
    <source>
        <dbReference type="ARBA" id="ARBA00023145"/>
    </source>
</evidence>
<evidence type="ECO:0000256" key="19">
    <source>
        <dbReference type="ARBA" id="ARBA00023084"/>
    </source>
</evidence>
<keyword evidence="7" id="KW-0964">Secreted</keyword>
<keyword evidence="10 27" id="KW-0645">Protease</keyword>
<dbReference type="Ensembl" id="ENSHCOT00000013879.1">
    <property type="protein sequence ID" value="ENSHCOP00000000372.1"/>
    <property type="gene ID" value="ENSHCOG00000001190.1"/>
</dbReference>
<comment type="function">
    <text evidence="2">Factor IX is a vitamin K-dependent plasma protein that participates in the intrinsic pathway of blood coagulation by converting factor X to its active form in the presence of Ca(2+) ions, phospholipids, and factor VIIIa.</text>
</comment>
<feature type="active site" description="Charge relay system" evidence="25">
    <location>
        <position position="385"/>
    </location>
</feature>
<evidence type="ECO:0000256" key="11">
    <source>
        <dbReference type="ARBA" id="ARBA00022696"/>
    </source>
</evidence>
<evidence type="ECO:0000256" key="14">
    <source>
        <dbReference type="ARBA" id="ARBA00022737"/>
    </source>
</evidence>
<dbReference type="InterPro" id="IPR033116">
    <property type="entry name" value="TRYPSIN_SER"/>
</dbReference>
<dbReference type="InterPro" id="IPR000152">
    <property type="entry name" value="EGF-type_Asp/Asn_hydroxyl_site"/>
</dbReference>
<proteinExistence type="predicted"/>
<keyword evidence="11" id="KW-0356">Hemostasis</keyword>
<dbReference type="Gene3D" id="2.10.25.10">
    <property type="entry name" value="Laminin"/>
    <property type="match status" value="2"/>
</dbReference>
<evidence type="ECO:0000256" key="25">
    <source>
        <dbReference type="PIRSR" id="PIRSR001143-1"/>
    </source>
</evidence>
<evidence type="ECO:0000256" key="12">
    <source>
        <dbReference type="ARBA" id="ARBA00022723"/>
    </source>
</evidence>
<keyword evidence="19" id="KW-0094">Blood coagulation</keyword>
<keyword evidence="23" id="KW-0379">Hydroxylation</keyword>
<protein>
    <recommendedName>
        <fullName evidence="5">Coagulation factor IX</fullName>
        <ecNumber evidence="4">3.4.21.22</ecNumber>
    </recommendedName>
    <alternativeName>
        <fullName evidence="24">Christmas factor</fullName>
    </alternativeName>
</protein>
<dbReference type="CDD" id="cd00054">
    <property type="entry name" value="EGF_CA"/>
    <property type="match status" value="1"/>
</dbReference>
<dbReference type="InterPro" id="IPR017857">
    <property type="entry name" value="Coagulation_fac-like_Gla_dom"/>
</dbReference>
<dbReference type="GO" id="GO:0005615">
    <property type="term" value="C:extracellular space"/>
    <property type="evidence" value="ECO:0007669"/>
    <property type="project" value="TreeGrafter"/>
</dbReference>
<evidence type="ECO:0000256" key="15">
    <source>
        <dbReference type="ARBA" id="ARBA00022801"/>
    </source>
</evidence>
<feature type="domain" description="Gla" evidence="31">
    <location>
        <begin position="37"/>
        <end position="83"/>
    </location>
</feature>
<dbReference type="InterPro" id="IPR050442">
    <property type="entry name" value="Peptidase_S1_coag_factors"/>
</dbReference>
<dbReference type="Gene3D" id="2.40.10.10">
    <property type="entry name" value="Trypsin-like serine proteases"/>
    <property type="match status" value="2"/>
</dbReference>
<dbReference type="InterPro" id="IPR000294">
    <property type="entry name" value="GLA_domain"/>
</dbReference>
<comment type="catalytic activity">
    <reaction evidence="1">
        <text>Selective cleavage of Arg-|-Ile bond in factor X to form factor Xa.</text>
        <dbReference type="EC" id="3.4.21.22"/>
    </reaction>
</comment>
<dbReference type="Pfam" id="PF00089">
    <property type="entry name" value="Trypsin"/>
    <property type="match status" value="1"/>
</dbReference>
<evidence type="ECO:0000256" key="28">
    <source>
        <dbReference type="SAM" id="SignalP"/>
    </source>
</evidence>
<comment type="caution">
    <text evidence="26">Lacks conserved residue(s) required for the propagation of feature annotation.</text>
</comment>
<evidence type="ECO:0000259" key="31">
    <source>
        <dbReference type="PROSITE" id="PS50998"/>
    </source>
</evidence>
<dbReference type="InterPro" id="IPR001254">
    <property type="entry name" value="Trypsin_dom"/>
</dbReference>
<dbReference type="InterPro" id="IPR018097">
    <property type="entry name" value="EGF_Ca-bd_CS"/>
</dbReference>
<dbReference type="InterPro" id="IPR035972">
    <property type="entry name" value="GLA-like_dom_SF"/>
</dbReference>
<feature type="disulfide bond" evidence="26">
    <location>
        <begin position="109"/>
        <end position="118"/>
    </location>
</feature>
<evidence type="ECO:0000256" key="7">
    <source>
        <dbReference type="ARBA" id="ARBA00022525"/>
    </source>
</evidence>
<dbReference type="InterPro" id="IPR001881">
    <property type="entry name" value="EGF-like_Ca-bd_dom"/>
</dbReference>
<dbReference type="InterPro" id="IPR018114">
    <property type="entry name" value="TRYPSIN_HIS"/>
</dbReference>
<dbReference type="Pfam" id="PF14670">
    <property type="entry name" value="FXa_inhibition"/>
    <property type="match status" value="1"/>
</dbReference>
<evidence type="ECO:0000256" key="17">
    <source>
        <dbReference type="ARBA" id="ARBA00022837"/>
    </source>
</evidence>
<evidence type="ECO:0000256" key="9">
    <source>
        <dbReference type="ARBA" id="ARBA00022553"/>
    </source>
</evidence>
<reference evidence="32" key="2">
    <citation type="submission" date="2025-09" db="UniProtKB">
        <authorList>
            <consortium name="Ensembl"/>
        </authorList>
    </citation>
    <scope>IDENTIFICATION</scope>
</reference>
<feature type="domain" description="Peptidase S1" evidence="30">
    <location>
        <begin position="197"/>
        <end position="433"/>
    </location>
</feature>
<keyword evidence="15 27" id="KW-0378">Hydrolase</keyword>
<keyword evidence="22" id="KW-0325">Glycoprotein</keyword>
<evidence type="ECO:0000256" key="13">
    <source>
        <dbReference type="ARBA" id="ARBA00022729"/>
    </source>
</evidence>
<keyword evidence="8 26" id="KW-0245">EGF-like domain</keyword>
<evidence type="ECO:0000256" key="4">
    <source>
        <dbReference type="ARBA" id="ARBA00012066"/>
    </source>
</evidence>
<feature type="domain" description="EGF-like" evidence="29">
    <location>
        <begin position="83"/>
        <end position="119"/>
    </location>
</feature>
<evidence type="ECO:0000256" key="21">
    <source>
        <dbReference type="ARBA" id="ARBA00023157"/>
    </source>
</evidence>
<dbReference type="CDD" id="cd00190">
    <property type="entry name" value="Tryp_SPc"/>
    <property type="match status" value="1"/>
</dbReference>
<dbReference type="PROSITE" id="PS00134">
    <property type="entry name" value="TRYPSIN_HIS"/>
    <property type="match status" value="1"/>
</dbReference>
<dbReference type="PRINTS" id="PR00722">
    <property type="entry name" value="CHYMOTRYPSIN"/>
</dbReference>
<reference evidence="32" key="1">
    <citation type="submission" date="2025-08" db="UniProtKB">
        <authorList>
            <consortium name="Ensembl"/>
        </authorList>
    </citation>
    <scope>IDENTIFICATION</scope>
</reference>
<dbReference type="InterPro" id="IPR001314">
    <property type="entry name" value="Peptidase_S1A"/>
</dbReference>
<keyword evidence="17" id="KW-0106">Calcium</keyword>
<feature type="active site" description="Charge relay system" evidence="25">
    <location>
        <position position="288"/>
    </location>
</feature>
<evidence type="ECO:0000259" key="30">
    <source>
        <dbReference type="PROSITE" id="PS50240"/>
    </source>
</evidence>
<keyword evidence="12" id="KW-0479">Metal-binding</keyword>
<dbReference type="PRINTS" id="PR00001">
    <property type="entry name" value="GLABLOOD"/>
</dbReference>
<dbReference type="InterPro" id="IPR012224">
    <property type="entry name" value="Pept_S1A_FX"/>
</dbReference>
<evidence type="ECO:0000256" key="16">
    <source>
        <dbReference type="ARBA" id="ARBA00022825"/>
    </source>
</evidence>
<dbReference type="GO" id="GO:0004252">
    <property type="term" value="F:serine-type endopeptidase activity"/>
    <property type="evidence" value="ECO:0007669"/>
    <property type="project" value="UniProtKB-EC"/>
</dbReference>
<keyword evidence="6" id="KW-0301">Gamma-carboxyglutamic acid</keyword>
<keyword evidence="13 28" id="KW-0732">Signal</keyword>
<evidence type="ECO:0000256" key="23">
    <source>
        <dbReference type="ARBA" id="ARBA00023278"/>
    </source>
</evidence>
<dbReference type="GeneTree" id="ENSGT00940000166780"/>
<evidence type="ECO:0000259" key="29">
    <source>
        <dbReference type="PROSITE" id="PS50026"/>
    </source>
</evidence>
<dbReference type="Pfam" id="PF00008">
    <property type="entry name" value="EGF"/>
    <property type="match status" value="1"/>
</dbReference>
<keyword evidence="16 27" id="KW-0720">Serine protease</keyword>
<dbReference type="PROSITE" id="PS00022">
    <property type="entry name" value="EGF_1"/>
    <property type="match status" value="1"/>
</dbReference>
<evidence type="ECO:0000256" key="10">
    <source>
        <dbReference type="ARBA" id="ARBA00022670"/>
    </source>
</evidence>
<dbReference type="SUPFAM" id="SSF50494">
    <property type="entry name" value="Trypsin-like serine proteases"/>
    <property type="match status" value="1"/>
</dbReference>
<dbReference type="FunFam" id="2.10.25.10:FF:000004">
    <property type="entry name" value="Neurogenic locus notch 1"/>
    <property type="match status" value="1"/>
</dbReference>
<evidence type="ECO:0000256" key="1">
    <source>
        <dbReference type="ARBA" id="ARBA00001368"/>
    </source>
</evidence>
<dbReference type="FunFam" id="4.10.740.10:FF:000001">
    <property type="entry name" value="vitamin K-dependent protein S"/>
    <property type="match status" value="1"/>
</dbReference>
<dbReference type="Proteomes" id="UP000264820">
    <property type="component" value="Unplaced"/>
</dbReference>
<dbReference type="SUPFAM" id="SSF57630">
    <property type="entry name" value="GLA-domain"/>
    <property type="match status" value="1"/>
</dbReference>
<dbReference type="SMART" id="SM00069">
    <property type="entry name" value="GLA"/>
    <property type="match status" value="1"/>
</dbReference>
<keyword evidence="20" id="KW-0865">Zymogen</keyword>
<dbReference type="FunFam" id="2.40.10.10:FF:000120">
    <property type="entry name" value="Putative serine protease"/>
    <property type="match status" value="1"/>
</dbReference>
<dbReference type="Pfam" id="PF00594">
    <property type="entry name" value="Gla"/>
    <property type="match status" value="1"/>
</dbReference>